<dbReference type="SUPFAM" id="SSF81606">
    <property type="entry name" value="PP2C-like"/>
    <property type="match status" value="1"/>
</dbReference>
<dbReference type="InterPro" id="IPR036457">
    <property type="entry name" value="PPM-type-like_dom_sf"/>
</dbReference>
<keyword evidence="3" id="KW-0812">Transmembrane</keyword>
<dbReference type="CDD" id="cd06225">
    <property type="entry name" value="HAMP"/>
    <property type="match status" value="1"/>
</dbReference>
<dbReference type="PANTHER" id="PTHR43156">
    <property type="entry name" value="STAGE II SPORULATION PROTEIN E-RELATED"/>
    <property type="match status" value="1"/>
</dbReference>
<keyword evidence="6" id="KW-1185">Reference proteome</keyword>
<keyword evidence="1" id="KW-0378">Hydrolase</keyword>
<evidence type="ECO:0000259" key="4">
    <source>
        <dbReference type="PROSITE" id="PS50885"/>
    </source>
</evidence>
<feature type="coiled-coil region" evidence="2">
    <location>
        <begin position="346"/>
        <end position="380"/>
    </location>
</feature>
<dbReference type="EMBL" id="JAQOSQ010000005">
    <property type="protein sequence ID" value="MDJ1182999.1"/>
    <property type="molecule type" value="Genomic_DNA"/>
</dbReference>
<reference evidence="5 6" key="1">
    <citation type="submission" date="2023-01" db="EMBL/GenBank/DDBJ databases">
        <title>Novel diversity within Roseofilum (Cyanobacteria; Desertifilaceae) from marine benthic mats with descriptions of four novel species.</title>
        <authorList>
            <person name="Wang Y."/>
            <person name="Berthold D.E."/>
            <person name="Hu J."/>
            <person name="Lefler F.W."/>
            <person name="Laughinghouse H.D. IV."/>
        </authorList>
    </citation>
    <scope>NUCLEOTIDE SEQUENCE [LARGE SCALE GENOMIC DNA]</scope>
    <source>
        <strain evidence="5 6">BLCC-M143</strain>
    </source>
</reference>
<evidence type="ECO:0000256" key="3">
    <source>
        <dbReference type="SAM" id="Phobius"/>
    </source>
</evidence>
<dbReference type="SMART" id="SM00331">
    <property type="entry name" value="PP2C_SIG"/>
    <property type="match status" value="1"/>
</dbReference>
<feature type="transmembrane region" description="Helical" evidence="3">
    <location>
        <begin position="12"/>
        <end position="34"/>
    </location>
</feature>
<sequence>MLQSFSRHSLRFQLTILVVVVAIACLGLLSWSIASMGTSWLEQSARQEREDRARHLADTLENYNRQRLQALRQVSQMPEIATMMRSRQEPLLQMLAAASGVNFAQTFDRQGTEIASTLETRSSNVMNESWFQRAIADPERIEVSVSPEQKKPFLCTSVAPTPVGETGAIGVLRTCIDLVTLTDNLGWPMESSSASETVLDRQGNVLIHTDRSLLSRMELVNWRDRRKIQPALLSAPTHFQVQDEEGILWLSYALAIDDNLIIVIQEDASQLQQQQRLFWQYTVYFLIGSVVLIGSLVWKLATQFTRPITDLIVVATTLFEGELVPRMKVNRRDEIGILIDSFNRMADQLQLSFKQLAQANQTLEDKVARRTQELEAANEALYVANRALNYELEKGRQIQRNFLPKRDEAKPVTILELENWEVMGWIKPARQVAGDFYDAFELDDDYIGLVIADICDKGVGAALFMPLIQSLIRIFSGQTSLDGLVLTGKLSLDDLLYQTEDAMHHTPYQLNALKAVELTNDYLAKHHGNLGMFATLFFGVLDLKTGNLVYVNGGHLPLFAIDKTGGIKHSLVPTGPAVGISEHVEYKSGQVFLEPGDVLFGYTDGVTDARSPDGLVFSLERLQVVLESPPTSGTVLLERIANGVAYHRGQADQFDDMTLLVVRRSPRSTDIL</sequence>
<organism evidence="5 6">
    <name type="scientific">Roseofilum casamattae BLCC-M143</name>
    <dbReference type="NCBI Taxonomy" id="3022442"/>
    <lineage>
        <taxon>Bacteria</taxon>
        <taxon>Bacillati</taxon>
        <taxon>Cyanobacteriota</taxon>
        <taxon>Cyanophyceae</taxon>
        <taxon>Desertifilales</taxon>
        <taxon>Desertifilaceae</taxon>
        <taxon>Roseofilum</taxon>
        <taxon>Roseofilum casamattae</taxon>
    </lineage>
</organism>
<dbReference type="PROSITE" id="PS50885">
    <property type="entry name" value="HAMP"/>
    <property type="match status" value="1"/>
</dbReference>
<evidence type="ECO:0000256" key="2">
    <source>
        <dbReference type="SAM" id="Coils"/>
    </source>
</evidence>
<proteinExistence type="predicted"/>
<accession>A0ABT7BUY9</accession>
<feature type="coiled-coil region" evidence="2">
    <location>
        <begin position="46"/>
        <end position="73"/>
    </location>
</feature>
<dbReference type="InterPro" id="IPR001932">
    <property type="entry name" value="PPM-type_phosphatase-like_dom"/>
</dbReference>
<dbReference type="PANTHER" id="PTHR43156:SF2">
    <property type="entry name" value="STAGE II SPORULATION PROTEIN E"/>
    <property type="match status" value="1"/>
</dbReference>
<dbReference type="PROSITE" id="PS51257">
    <property type="entry name" value="PROKAR_LIPOPROTEIN"/>
    <property type="match status" value="1"/>
</dbReference>
<name>A0ABT7BUY9_9CYAN</name>
<keyword evidence="3" id="KW-1133">Transmembrane helix</keyword>
<dbReference type="SUPFAM" id="SSF158472">
    <property type="entry name" value="HAMP domain-like"/>
    <property type="match status" value="1"/>
</dbReference>
<dbReference type="Pfam" id="PF00672">
    <property type="entry name" value="HAMP"/>
    <property type="match status" value="1"/>
</dbReference>
<comment type="caution">
    <text evidence="5">The sequence shown here is derived from an EMBL/GenBank/DDBJ whole genome shotgun (WGS) entry which is preliminary data.</text>
</comment>
<feature type="domain" description="HAMP" evidence="4">
    <location>
        <begin position="302"/>
        <end position="354"/>
    </location>
</feature>
<keyword evidence="3" id="KW-0472">Membrane</keyword>
<keyword evidence="2" id="KW-0175">Coiled coil</keyword>
<dbReference type="Gene3D" id="6.10.340.10">
    <property type="match status" value="1"/>
</dbReference>
<gene>
    <name evidence="5" type="ORF">PMH09_07310</name>
</gene>
<protein>
    <submittedName>
        <fullName evidence="5">SpoIIE family protein phosphatase</fullName>
    </submittedName>
</protein>
<dbReference type="InterPro" id="IPR052016">
    <property type="entry name" value="Bact_Sigma-Reg"/>
</dbReference>
<dbReference type="SMART" id="SM00304">
    <property type="entry name" value="HAMP"/>
    <property type="match status" value="1"/>
</dbReference>
<dbReference type="Proteomes" id="UP001232992">
    <property type="component" value="Unassembled WGS sequence"/>
</dbReference>
<evidence type="ECO:0000313" key="5">
    <source>
        <dbReference type="EMBL" id="MDJ1182999.1"/>
    </source>
</evidence>
<dbReference type="Gene3D" id="3.60.40.10">
    <property type="entry name" value="PPM-type phosphatase domain"/>
    <property type="match status" value="1"/>
</dbReference>
<dbReference type="InterPro" id="IPR003660">
    <property type="entry name" value="HAMP_dom"/>
</dbReference>
<evidence type="ECO:0000256" key="1">
    <source>
        <dbReference type="ARBA" id="ARBA00022801"/>
    </source>
</evidence>
<evidence type="ECO:0000313" key="6">
    <source>
        <dbReference type="Proteomes" id="UP001232992"/>
    </source>
</evidence>
<dbReference type="Pfam" id="PF07228">
    <property type="entry name" value="SpoIIE"/>
    <property type="match status" value="1"/>
</dbReference>